<dbReference type="GO" id="GO:0003677">
    <property type="term" value="F:DNA binding"/>
    <property type="evidence" value="ECO:0007669"/>
    <property type="project" value="UniProtKB-KW"/>
</dbReference>
<organism evidence="7 8">
    <name type="scientific">Selenomonas bovis</name>
    <dbReference type="NCBI Taxonomy" id="416586"/>
    <lineage>
        <taxon>Bacteria</taxon>
        <taxon>Bacillati</taxon>
        <taxon>Bacillota</taxon>
        <taxon>Negativicutes</taxon>
        <taxon>Selenomonadales</taxon>
        <taxon>Selenomonadaceae</taxon>
        <taxon>Selenomonas</taxon>
    </lineage>
</organism>
<protein>
    <recommendedName>
        <fullName evidence="6">Type I restriction modification DNA specificity domain-containing protein</fullName>
    </recommendedName>
</protein>
<dbReference type="InterPro" id="IPR044946">
    <property type="entry name" value="Restrct_endonuc_typeI_TRD_sf"/>
</dbReference>
<keyword evidence="5" id="KW-0175">Coiled coil</keyword>
<dbReference type="Gene3D" id="3.90.220.20">
    <property type="entry name" value="DNA methylase specificity domains"/>
    <property type="match status" value="2"/>
</dbReference>
<reference evidence="7 8" key="1">
    <citation type="submission" date="2020-04" db="EMBL/GenBank/DDBJ databases">
        <authorList>
            <person name="Hitch T.C.A."/>
            <person name="Wylensek D."/>
            <person name="Clavel T."/>
        </authorList>
    </citation>
    <scope>NUCLEOTIDE SEQUENCE [LARGE SCALE GENOMIC DNA]</scope>
    <source>
        <strain evidence="7 8">PG-130-P53-12</strain>
    </source>
</reference>
<dbReference type="RefSeq" id="WP_170077511.1">
    <property type="nucleotide sequence ID" value="NZ_JABAFA010000018.1"/>
</dbReference>
<feature type="domain" description="Type I restriction modification DNA specificity" evidence="6">
    <location>
        <begin position="29"/>
        <end position="180"/>
    </location>
</feature>
<keyword evidence="2" id="KW-0680">Restriction system</keyword>
<comment type="subunit">
    <text evidence="4">The methyltransferase is composed of M and S polypeptides.</text>
</comment>
<sequence>MAKKKQDLSPEERLAAALVPEEEWPYALPDGWKWVRIGKIFIDVTDSQKKIKQKEYLLKGKWPVIDQGQHFIGGYSDADELIYTDKLPVIIFGDHTRNVKYIDFQFIQGADGVKVLKPQSFVYSKFLFWLLKGIPFPSLGYRRHYPVLKKMVAPLPPLDEQQRLVARIESLFTKLDAAKEQAQSVLDSHETRKAALLHDAFAGKLTAKWREEQGLPEKIYKTVPLNQVCDSIFDGDHMPPPKSNSGIPFLVIANVNKGKLNFTGTRFVPQDYYESLTDTRKPQNGDVLYTLVGTYGIPVLVDTDEKFCFQRHMALLKPNKSSILQKYLWYTLQEKDFYQKATKIAKGTAQLTVPIKGLRQLTIPLPSLPEQQEIVRILDRLLAREQRARQAAEETLAAIDRMKQSILARAFRGEL</sequence>
<dbReference type="EMBL" id="JABAFA010000018">
    <property type="protein sequence ID" value="NMD99061.1"/>
    <property type="molecule type" value="Genomic_DNA"/>
</dbReference>
<evidence type="ECO:0000256" key="5">
    <source>
        <dbReference type="SAM" id="Coils"/>
    </source>
</evidence>
<accession>A0A848BDG1</accession>
<name>A0A848BDG1_9FIRM</name>
<evidence type="ECO:0000256" key="2">
    <source>
        <dbReference type="ARBA" id="ARBA00022747"/>
    </source>
</evidence>
<dbReference type="PANTHER" id="PTHR43140">
    <property type="entry name" value="TYPE-1 RESTRICTION ENZYME ECOKI SPECIFICITY PROTEIN"/>
    <property type="match status" value="1"/>
</dbReference>
<gene>
    <name evidence="7" type="ORF">HF878_06140</name>
</gene>
<evidence type="ECO:0000259" key="6">
    <source>
        <dbReference type="Pfam" id="PF01420"/>
    </source>
</evidence>
<keyword evidence="3" id="KW-0238">DNA-binding</keyword>
<dbReference type="InterPro" id="IPR000055">
    <property type="entry name" value="Restrct_endonuc_typeI_TRD"/>
</dbReference>
<feature type="coiled-coil region" evidence="5">
    <location>
        <begin position="375"/>
        <end position="402"/>
    </location>
</feature>
<dbReference type="CDD" id="cd17246">
    <property type="entry name" value="RMtype1_S_SonII-TRD2-CR2_like"/>
    <property type="match status" value="1"/>
</dbReference>
<evidence type="ECO:0000313" key="7">
    <source>
        <dbReference type="EMBL" id="NMD99061.1"/>
    </source>
</evidence>
<dbReference type="GO" id="GO:0009307">
    <property type="term" value="P:DNA restriction-modification system"/>
    <property type="evidence" value="ECO:0007669"/>
    <property type="project" value="UniProtKB-KW"/>
</dbReference>
<evidence type="ECO:0000313" key="8">
    <source>
        <dbReference type="Proteomes" id="UP000543804"/>
    </source>
</evidence>
<comment type="similarity">
    <text evidence="1">Belongs to the type-I restriction system S methylase family.</text>
</comment>
<evidence type="ECO:0000256" key="4">
    <source>
        <dbReference type="ARBA" id="ARBA00038652"/>
    </source>
</evidence>
<dbReference type="InterPro" id="IPR051212">
    <property type="entry name" value="Type-I_RE_S_subunit"/>
</dbReference>
<keyword evidence="8" id="KW-1185">Reference proteome</keyword>
<evidence type="ECO:0000256" key="3">
    <source>
        <dbReference type="ARBA" id="ARBA00023125"/>
    </source>
</evidence>
<dbReference type="AlphaFoldDB" id="A0A848BDG1"/>
<dbReference type="Pfam" id="PF01420">
    <property type="entry name" value="Methylase_S"/>
    <property type="match status" value="2"/>
</dbReference>
<comment type="caution">
    <text evidence="7">The sequence shown here is derived from an EMBL/GenBank/DDBJ whole genome shotgun (WGS) entry which is preliminary data.</text>
</comment>
<dbReference type="SUPFAM" id="SSF116734">
    <property type="entry name" value="DNA methylase specificity domain"/>
    <property type="match status" value="2"/>
</dbReference>
<dbReference type="PANTHER" id="PTHR43140:SF1">
    <property type="entry name" value="TYPE I RESTRICTION ENZYME ECOKI SPECIFICITY SUBUNIT"/>
    <property type="match status" value="1"/>
</dbReference>
<dbReference type="Proteomes" id="UP000543804">
    <property type="component" value="Unassembled WGS sequence"/>
</dbReference>
<proteinExistence type="inferred from homology"/>
<evidence type="ECO:0000256" key="1">
    <source>
        <dbReference type="ARBA" id="ARBA00010923"/>
    </source>
</evidence>
<feature type="domain" description="Type I restriction modification DNA specificity" evidence="6">
    <location>
        <begin position="244"/>
        <end position="383"/>
    </location>
</feature>